<dbReference type="Gene3D" id="2.40.170.20">
    <property type="entry name" value="TonB-dependent receptor, beta-barrel domain"/>
    <property type="match status" value="1"/>
</dbReference>
<dbReference type="Pfam" id="PF00593">
    <property type="entry name" value="TonB_dep_Rec_b-barrel"/>
    <property type="match status" value="1"/>
</dbReference>
<comment type="subcellular location">
    <subcellularLocation>
        <location evidence="1 11">Cell outer membrane</location>
        <topology evidence="1 11">Multi-pass membrane protein</topology>
    </subcellularLocation>
</comment>
<keyword evidence="6" id="KW-0408">Iron</keyword>
<evidence type="ECO:0000256" key="5">
    <source>
        <dbReference type="ARBA" id="ARBA00022692"/>
    </source>
</evidence>
<keyword evidence="3 11" id="KW-1134">Transmembrane beta strand</keyword>
<evidence type="ECO:0000259" key="13">
    <source>
        <dbReference type="Pfam" id="PF00593"/>
    </source>
</evidence>
<dbReference type="PROSITE" id="PS52016">
    <property type="entry name" value="TONB_DEPENDENT_REC_3"/>
    <property type="match status" value="1"/>
</dbReference>
<dbReference type="InterPro" id="IPR036942">
    <property type="entry name" value="Beta-barrel_TonB_sf"/>
</dbReference>
<dbReference type="GO" id="GO:0006826">
    <property type="term" value="P:iron ion transport"/>
    <property type="evidence" value="ECO:0007669"/>
    <property type="project" value="UniProtKB-KW"/>
</dbReference>
<dbReference type="PANTHER" id="PTHR32552:SF81">
    <property type="entry name" value="TONB-DEPENDENT OUTER MEMBRANE RECEPTOR"/>
    <property type="match status" value="1"/>
</dbReference>
<dbReference type="InterPro" id="IPR037066">
    <property type="entry name" value="Plug_dom_sf"/>
</dbReference>
<dbReference type="InterPro" id="IPR012910">
    <property type="entry name" value="Plug_dom"/>
</dbReference>
<dbReference type="EMBL" id="CP019343">
    <property type="protein sequence ID" value="ARN73976.1"/>
    <property type="molecule type" value="Genomic_DNA"/>
</dbReference>
<dbReference type="InterPro" id="IPR039426">
    <property type="entry name" value="TonB-dep_rcpt-like"/>
</dbReference>
<keyword evidence="8 12" id="KW-0798">TonB box</keyword>
<evidence type="ECO:0000256" key="3">
    <source>
        <dbReference type="ARBA" id="ARBA00022452"/>
    </source>
</evidence>
<evidence type="ECO:0000256" key="2">
    <source>
        <dbReference type="ARBA" id="ARBA00022448"/>
    </source>
</evidence>
<evidence type="ECO:0000256" key="9">
    <source>
        <dbReference type="ARBA" id="ARBA00023136"/>
    </source>
</evidence>
<keyword evidence="4" id="KW-0410">Iron transport</keyword>
<feature type="domain" description="TonB-dependent receptor-like beta-barrel" evidence="13">
    <location>
        <begin position="216"/>
        <end position="643"/>
    </location>
</feature>
<evidence type="ECO:0000256" key="10">
    <source>
        <dbReference type="ARBA" id="ARBA00023237"/>
    </source>
</evidence>
<dbReference type="GO" id="GO:0009279">
    <property type="term" value="C:cell outer membrane"/>
    <property type="evidence" value="ECO:0007669"/>
    <property type="project" value="UniProtKB-SubCell"/>
</dbReference>
<feature type="domain" description="TonB-dependent receptor plug" evidence="14">
    <location>
        <begin position="46"/>
        <end position="153"/>
    </location>
</feature>
<evidence type="ECO:0000256" key="7">
    <source>
        <dbReference type="ARBA" id="ARBA00023065"/>
    </source>
</evidence>
<dbReference type="AlphaFoldDB" id="A0A1X9N8H0"/>
<dbReference type="KEGG" id="osg:BST96_07500"/>
<keyword evidence="9 11" id="KW-0472">Membrane</keyword>
<evidence type="ECO:0000256" key="8">
    <source>
        <dbReference type="ARBA" id="ARBA00023077"/>
    </source>
</evidence>
<keyword evidence="16" id="KW-1185">Reference proteome</keyword>
<dbReference type="InterPro" id="IPR000531">
    <property type="entry name" value="Beta-barrel_TonB"/>
</dbReference>
<name>A0A1X9N8H0_9GAMM</name>
<proteinExistence type="inferred from homology"/>
<keyword evidence="2 11" id="KW-0813">Transport</keyword>
<dbReference type="OrthoDB" id="99480at2"/>
<keyword evidence="10 11" id="KW-0998">Cell outer membrane</keyword>
<dbReference type="STRING" id="716816.BST96_07500"/>
<evidence type="ECO:0000256" key="4">
    <source>
        <dbReference type="ARBA" id="ARBA00022496"/>
    </source>
</evidence>
<evidence type="ECO:0000259" key="14">
    <source>
        <dbReference type="Pfam" id="PF07715"/>
    </source>
</evidence>
<keyword evidence="7" id="KW-0406">Ion transport</keyword>
<protein>
    <submittedName>
        <fullName evidence="15">TonB-dependent receptor</fullName>
    </submittedName>
</protein>
<evidence type="ECO:0000256" key="11">
    <source>
        <dbReference type="PROSITE-ProRule" id="PRU01360"/>
    </source>
</evidence>
<dbReference type="PANTHER" id="PTHR32552">
    <property type="entry name" value="FERRICHROME IRON RECEPTOR-RELATED"/>
    <property type="match status" value="1"/>
</dbReference>
<reference evidence="15 16" key="1">
    <citation type="submission" date="2016-11" db="EMBL/GenBank/DDBJ databases">
        <title>Trade-off between light-utilization and light-protection in marine flavobacteria.</title>
        <authorList>
            <person name="Kumagai Y."/>
        </authorList>
    </citation>
    <scope>NUCLEOTIDE SEQUENCE [LARGE SCALE GENOMIC DNA]</scope>
    <source>
        <strain evidence="15 16">NBRC 107125</strain>
    </source>
</reference>
<sequence>MNRTLNFLALSITASLGSTHTYANDEIEDVMVTGRNINLVGSAVSASEGYVDQSEISLRPMGRTGEIMELVPGMVATQHSGSGKANQYFLRGFNLDHGTDFATYVDGMPVNMRTHGHGQGYTDINFIIPEMVDNLAYKKGPYYVQVGDFSSAGSAHFSTANMLKEGEIELSIGEDNYQRLLIADSQSVLGGQLLYAVELQETDGPWEDISEDVDKTNFLVKHTSRINDGDFSVTLMGYDNSWNGADQIPQRAVDDGTLDEFGTVDTTVGGESSRYSLSASYSSDHISYSAYLIDYELDLFSNFSYFIDPINSDQFQQVDERKIWGGQGHRHFDSNNGKMRNTFGGDFRYDDIEEVGLYKSTAGVRRGPVRADEVEEWSVGAYWQNTMQWTDKLRTTFGVRYDYFDFDVKGLVDTNIDGIDLTANGGTDDDSIVTAKGSVNYSFNENYEAYFAMGQGYHSNDARGTTTVVSPEDGSAIDTVDPLVDSFGYEVGMRAFFNERLNASIALWTLELDSELLFVGDAGNTEATRSSERSGVEITAYYRIDDVWTLDLEYAYSDAEFDEADPFDPTLGDEIPGALEDVVQLGVSANFKNGYYGSVRARYFGEEPLEENGDIKGESSTIVNLLAGKDWDEFGVKLEVINLLDSDDRDIEYYYESQLASEAAPVEDIHFRIFEPRTVRVSAHIKF</sequence>
<evidence type="ECO:0000256" key="6">
    <source>
        <dbReference type="ARBA" id="ARBA00023004"/>
    </source>
</evidence>
<organism evidence="15 16">
    <name type="scientific">Oceanicoccus sagamiensis</name>
    <dbReference type="NCBI Taxonomy" id="716816"/>
    <lineage>
        <taxon>Bacteria</taxon>
        <taxon>Pseudomonadati</taxon>
        <taxon>Pseudomonadota</taxon>
        <taxon>Gammaproteobacteria</taxon>
        <taxon>Cellvibrionales</taxon>
        <taxon>Spongiibacteraceae</taxon>
        <taxon>Oceanicoccus</taxon>
    </lineage>
</organism>
<accession>A0A1X9N8H0</accession>
<evidence type="ECO:0000313" key="15">
    <source>
        <dbReference type="EMBL" id="ARN73976.1"/>
    </source>
</evidence>
<keyword evidence="5 11" id="KW-0812">Transmembrane</keyword>
<gene>
    <name evidence="15" type="ORF">BST96_07500</name>
</gene>
<dbReference type="SUPFAM" id="SSF56935">
    <property type="entry name" value="Porins"/>
    <property type="match status" value="1"/>
</dbReference>
<dbReference type="Proteomes" id="UP000193450">
    <property type="component" value="Chromosome"/>
</dbReference>
<evidence type="ECO:0000256" key="1">
    <source>
        <dbReference type="ARBA" id="ARBA00004571"/>
    </source>
</evidence>
<keyword evidence="15" id="KW-0675">Receptor</keyword>
<dbReference type="Gene3D" id="2.170.130.10">
    <property type="entry name" value="TonB-dependent receptor, plug domain"/>
    <property type="match status" value="1"/>
</dbReference>
<dbReference type="Pfam" id="PF07715">
    <property type="entry name" value="Plug"/>
    <property type="match status" value="1"/>
</dbReference>
<evidence type="ECO:0000313" key="16">
    <source>
        <dbReference type="Proteomes" id="UP000193450"/>
    </source>
</evidence>
<evidence type="ECO:0000256" key="12">
    <source>
        <dbReference type="RuleBase" id="RU003357"/>
    </source>
</evidence>
<comment type="similarity">
    <text evidence="11 12">Belongs to the TonB-dependent receptor family.</text>
</comment>
<dbReference type="RefSeq" id="WP_085758104.1">
    <property type="nucleotide sequence ID" value="NZ_CP019343.1"/>
</dbReference>